<dbReference type="RefSeq" id="WP_078974421.1">
    <property type="nucleotide sequence ID" value="NZ_MWQN01000001.1"/>
</dbReference>
<dbReference type="STRING" id="159449.B4N89_03610"/>
<accession>A0A1T3P6R9</accession>
<gene>
    <name evidence="2" type="ORF">B4N89_03610</name>
</gene>
<dbReference type="Proteomes" id="UP000190037">
    <property type="component" value="Unassembled WGS sequence"/>
</dbReference>
<keyword evidence="1" id="KW-1133">Transmembrane helix</keyword>
<dbReference type="InterPro" id="IPR009293">
    <property type="entry name" value="UPF0478"/>
</dbReference>
<comment type="caution">
    <text evidence="2">The sequence shown here is derived from an EMBL/GenBank/DDBJ whole genome shotgun (WGS) entry which is preliminary data.</text>
</comment>
<feature type="transmembrane region" description="Helical" evidence="1">
    <location>
        <begin position="6"/>
        <end position="29"/>
    </location>
</feature>
<sequence length="144" mass="15154">MTVSGGEVALMIIAVFWAILVAFLAVALVKLAKVLKEATTLVAGVADRAVPLLDEVTETVRATNAQMGRVDQIAGNVQTMTTNATALSSTVAATLGGPLVKTAAFSYGVRRALSAQQRAELSRRVRTAAKAQKVARQRSMRGRS</sequence>
<dbReference type="EMBL" id="MWQN01000001">
    <property type="protein sequence ID" value="OPC84787.1"/>
    <property type="molecule type" value="Genomic_DNA"/>
</dbReference>
<keyword evidence="1" id="KW-0472">Membrane</keyword>
<keyword evidence="3" id="KW-1185">Reference proteome</keyword>
<name>A0A1T3P6R9_9ACTN</name>
<dbReference type="AlphaFoldDB" id="A0A1T3P6R9"/>
<evidence type="ECO:0000256" key="1">
    <source>
        <dbReference type="SAM" id="Phobius"/>
    </source>
</evidence>
<proteinExistence type="predicted"/>
<organism evidence="2 3">
    <name type="scientific">Embleya scabrispora</name>
    <dbReference type="NCBI Taxonomy" id="159449"/>
    <lineage>
        <taxon>Bacteria</taxon>
        <taxon>Bacillati</taxon>
        <taxon>Actinomycetota</taxon>
        <taxon>Actinomycetes</taxon>
        <taxon>Kitasatosporales</taxon>
        <taxon>Streptomycetaceae</taxon>
        <taxon>Embleya</taxon>
    </lineage>
</organism>
<dbReference type="eggNOG" id="COG4768">
    <property type="taxonomic scope" value="Bacteria"/>
</dbReference>
<reference evidence="2 3" key="1">
    <citation type="submission" date="2017-03" db="EMBL/GenBank/DDBJ databases">
        <title>Draft genome sequence of Streptomyces scabrisporus NF3, endophyte isolated from Amphipterygium adstringens.</title>
        <authorList>
            <person name="Vazquez M."/>
            <person name="Ceapa C.D."/>
            <person name="Rodriguez Luna D."/>
            <person name="Sanchez Esquivel S."/>
        </authorList>
    </citation>
    <scope>NUCLEOTIDE SEQUENCE [LARGE SCALE GENOMIC DNA]</scope>
    <source>
        <strain evidence="2 3">NF3</strain>
    </source>
</reference>
<dbReference type="OrthoDB" id="3237344at2"/>
<evidence type="ECO:0000313" key="3">
    <source>
        <dbReference type="Proteomes" id="UP000190037"/>
    </source>
</evidence>
<keyword evidence="1" id="KW-0812">Transmembrane</keyword>
<evidence type="ECO:0000313" key="2">
    <source>
        <dbReference type="EMBL" id="OPC84787.1"/>
    </source>
</evidence>
<protein>
    <submittedName>
        <fullName evidence="2">DUF948 domain-containing protein</fullName>
    </submittedName>
</protein>
<dbReference type="Pfam" id="PF06103">
    <property type="entry name" value="DUF948"/>
    <property type="match status" value="1"/>
</dbReference>